<protein>
    <submittedName>
        <fullName evidence="1">HDC14824</fullName>
    </submittedName>
</protein>
<evidence type="ECO:0000313" key="1">
    <source>
        <dbReference type="EMBL" id="DAA04227.1"/>
    </source>
</evidence>
<accession>Q6IJJ4</accession>
<proteinExistence type="predicted"/>
<name>Q6IJJ4_DROME</name>
<reference evidence="1" key="1">
    <citation type="journal article" date="2003" name="Genome Biol.">
        <title>An integrated gene annotation and transcriptional profiling approach towards the full gene content of the Drosophila genome.</title>
        <authorList>
            <person name="Hild M."/>
            <person name="Beckmann B."/>
            <person name="Haas S.A."/>
            <person name="Koch B."/>
            <person name="Solovyev V."/>
            <person name="Busold C."/>
            <person name="Fellenberg K."/>
            <person name="Boutros M."/>
            <person name="Vingron M."/>
            <person name="Sauer F."/>
            <person name="Hoheisel J.D."/>
            <person name="Paro R."/>
        </authorList>
    </citation>
    <scope>NUCLEOTIDE SEQUENCE</scope>
</reference>
<gene>
    <name evidence="1" type="ORF">HDC14824</name>
</gene>
<dbReference type="AlphaFoldDB" id="Q6IJJ4"/>
<dbReference type="EMBL" id="BK002722">
    <property type="protein sequence ID" value="DAA04227.1"/>
    <property type="molecule type" value="Genomic_DNA"/>
</dbReference>
<organism evidence="1">
    <name type="scientific">Drosophila melanogaster</name>
    <name type="common">Fruit fly</name>
    <dbReference type="NCBI Taxonomy" id="7227"/>
    <lineage>
        <taxon>Eukaryota</taxon>
        <taxon>Metazoa</taxon>
        <taxon>Ecdysozoa</taxon>
        <taxon>Arthropoda</taxon>
        <taxon>Hexapoda</taxon>
        <taxon>Insecta</taxon>
        <taxon>Pterygota</taxon>
        <taxon>Neoptera</taxon>
        <taxon>Endopterygota</taxon>
        <taxon>Diptera</taxon>
        <taxon>Brachycera</taxon>
        <taxon>Muscomorpha</taxon>
        <taxon>Ephydroidea</taxon>
        <taxon>Drosophilidae</taxon>
        <taxon>Drosophila</taxon>
        <taxon>Sophophora</taxon>
    </lineage>
</organism>
<sequence>MNPLSAQIAMLRTGFYRRLYDFDPLSLQLPLPLRLGRRRNMVLADIAWDPETGSKPLHLLLRPVPSHRSELPVCSFVFGRVLH</sequence>